<dbReference type="GO" id="GO:0019877">
    <property type="term" value="P:diaminopimelate biosynthetic process"/>
    <property type="evidence" value="ECO:0007669"/>
    <property type="project" value="UniProtKB-ARBA"/>
</dbReference>
<dbReference type="PIRSF" id="PIRSF005962">
    <property type="entry name" value="Pept_M20D_amidohydro"/>
    <property type="match status" value="1"/>
</dbReference>
<organism evidence="7 8">
    <name type="scientific">Niallia nealsonii</name>
    <dbReference type="NCBI Taxonomy" id="115979"/>
    <lineage>
        <taxon>Bacteria</taxon>
        <taxon>Bacillati</taxon>
        <taxon>Bacillota</taxon>
        <taxon>Bacilli</taxon>
        <taxon>Bacillales</taxon>
        <taxon>Bacillaceae</taxon>
        <taxon>Niallia</taxon>
    </lineage>
</organism>
<comment type="cofactor">
    <cofactor evidence="5">
        <name>Mn(2+)</name>
        <dbReference type="ChEBI" id="CHEBI:29035"/>
    </cofactor>
    <text evidence="5">The Mn(2+) ion enhances activity.</text>
</comment>
<dbReference type="RefSeq" id="WP_101177576.1">
    <property type="nucleotide sequence ID" value="NZ_PISE01000026.1"/>
</dbReference>
<keyword evidence="3 7" id="KW-0378">Hydrolase</keyword>
<dbReference type="InterPro" id="IPR036264">
    <property type="entry name" value="Bact_exopeptidase_dim_dom"/>
</dbReference>
<dbReference type="NCBIfam" id="TIGR01891">
    <property type="entry name" value="amidohydrolases"/>
    <property type="match status" value="1"/>
</dbReference>
<evidence type="ECO:0000256" key="3">
    <source>
        <dbReference type="ARBA" id="ARBA00022801"/>
    </source>
</evidence>
<dbReference type="InterPro" id="IPR011650">
    <property type="entry name" value="Peptidase_M20_dimer"/>
</dbReference>
<keyword evidence="5" id="KW-0464">Manganese</keyword>
<keyword evidence="2 5" id="KW-0479">Metal-binding</keyword>
<feature type="binding site" evidence="5">
    <location>
        <position position="349"/>
    </location>
    <ligand>
        <name>Mn(2+)</name>
        <dbReference type="ChEBI" id="CHEBI:29035"/>
        <label>2</label>
    </ligand>
</feature>
<sequence length="386" mass="42427">MDPIRLEAELISIRRHLHQHPELSNEEFATTQYILKWLHEKNIEIRDTLLPTGVFADIKGGKQGPTIAIRADIDALPIEEQTNLPFTSSVKGKMHACGHDFHTAAAIGAAFLLKEDQKNLKGNIRLLFQPAEELGGGALKVIDDGQLDDVASIIGLHNKPDLPVGTVGLKEGPLMAAVDRFKVILYGKGAHAALPHNGHDPIIGAVQLINGLQTIVSRNINPLESAILSVTKMVAGTTWNVIPSHVTIEGTVRTFSPKVREQVKKRFYDITENIAAAFSQKADIRWYSGPPPLANNSTITEIAKTAAYKQSLKVINPEPSTAGEDFSYYLQKTPGTFAFFGTNGEEDWHHPSFTVDESALIKAAYFLYESAKELLEQQHLVAFESK</sequence>
<dbReference type="InterPro" id="IPR002933">
    <property type="entry name" value="Peptidase_M20"/>
</dbReference>
<reference evidence="7 8" key="1">
    <citation type="journal article" date="2003" name="Int. J. Syst. Evol. Microbiol.">
        <title>Bacillus nealsonii sp. nov., isolated from a spacecraft-assembly facility, whose spores are gamma-radiation resistant.</title>
        <authorList>
            <person name="Venkateswaran K."/>
            <person name="Kempf M."/>
            <person name="Chen F."/>
            <person name="Satomi M."/>
            <person name="Nicholson W."/>
            <person name="Kern R."/>
        </authorList>
    </citation>
    <scope>NUCLEOTIDE SEQUENCE [LARGE SCALE GENOMIC DNA]</scope>
    <source>
        <strain evidence="7 8">FO-92</strain>
    </source>
</reference>
<dbReference type="InterPro" id="IPR017439">
    <property type="entry name" value="Amidohydrolase"/>
</dbReference>
<dbReference type="Pfam" id="PF01546">
    <property type="entry name" value="Peptidase_M20"/>
    <property type="match status" value="1"/>
</dbReference>
<keyword evidence="8" id="KW-1185">Reference proteome</keyword>
<proteinExistence type="inferred from homology"/>
<evidence type="ECO:0000256" key="2">
    <source>
        <dbReference type="ARBA" id="ARBA00022723"/>
    </source>
</evidence>
<evidence type="ECO:0000313" key="8">
    <source>
        <dbReference type="Proteomes" id="UP000233375"/>
    </source>
</evidence>
<protein>
    <submittedName>
        <fullName evidence="7">Amidohydrolase</fullName>
    </submittedName>
</protein>
<evidence type="ECO:0000256" key="5">
    <source>
        <dbReference type="PIRSR" id="PIRSR005962-1"/>
    </source>
</evidence>
<feature type="domain" description="Peptidase M20 dimerisation" evidence="6">
    <location>
        <begin position="181"/>
        <end position="275"/>
    </location>
</feature>
<comment type="catalytic activity">
    <reaction evidence="4">
        <text>N-acetyl-L-cysteine + H2O = L-cysteine + acetate</text>
        <dbReference type="Rhea" id="RHEA:75515"/>
        <dbReference type="ChEBI" id="CHEBI:15377"/>
        <dbReference type="ChEBI" id="CHEBI:30089"/>
        <dbReference type="ChEBI" id="CHEBI:35235"/>
        <dbReference type="ChEBI" id="CHEBI:78236"/>
    </reaction>
    <physiologicalReaction direction="left-to-right" evidence="4">
        <dbReference type="Rhea" id="RHEA:75516"/>
    </physiologicalReaction>
</comment>
<feature type="binding site" evidence="5">
    <location>
        <position position="133"/>
    </location>
    <ligand>
        <name>Mn(2+)</name>
        <dbReference type="ChEBI" id="CHEBI:29035"/>
        <label>2</label>
    </ligand>
</feature>
<evidence type="ECO:0000256" key="4">
    <source>
        <dbReference type="ARBA" id="ARBA00052737"/>
    </source>
</evidence>
<comment type="similarity">
    <text evidence="1">Belongs to the peptidase M20 family.</text>
</comment>
<dbReference type="SUPFAM" id="SSF55031">
    <property type="entry name" value="Bacterial exopeptidase dimerisation domain"/>
    <property type="match status" value="1"/>
</dbReference>
<dbReference type="OrthoDB" id="9776731at2"/>
<evidence type="ECO:0000259" key="6">
    <source>
        <dbReference type="Pfam" id="PF07687"/>
    </source>
</evidence>
<dbReference type="Pfam" id="PF07687">
    <property type="entry name" value="M20_dimer"/>
    <property type="match status" value="1"/>
</dbReference>
<dbReference type="GO" id="GO:0046872">
    <property type="term" value="F:metal ion binding"/>
    <property type="evidence" value="ECO:0007669"/>
    <property type="project" value="UniProtKB-KW"/>
</dbReference>
<dbReference type="SUPFAM" id="SSF53187">
    <property type="entry name" value="Zn-dependent exopeptidases"/>
    <property type="match status" value="1"/>
</dbReference>
<comment type="caution">
    <text evidence="7">The sequence shown here is derived from an EMBL/GenBank/DDBJ whole genome shotgun (WGS) entry which is preliminary data.</text>
</comment>
<dbReference type="FunFam" id="3.30.70.360:FF:000001">
    <property type="entry name" value="N-acetyldiaminopimelate deacetylase"/>
    <property type="match status" value="1"/>
</dbReference>
<dbReference type="GO" id="GO:0050118">
    <property type="term" value="F:N-acetyldiaminopimelate deacetylase activity"/>
    <property type="evidence" value="ECO:0007669"/>
    <property type="project" value="UniProtKB-ARBA"/>
</dbReference>
<gene>
    <name evidence="7" type="ORF">CWS01_12705</name>
</gene>
<name>A0A2N0Z1C7_9BACI</name>
<feature type="binding site" evidence="5">
    <location>
        <position position="99"/>
    </location>
    <ligand>
        <name>Mn(2+)</name>
        <dbReference type="ChEBI" id="CHEBI:29035"/>
        <label>2</label>
    </ligand>
</feature>
<dbReference type="AlphaFoldDB" id="A0A2N0Z1C7"/>
<dbReference type="PANTHER" id="PTHR11014:SF63">
    <property type="entry name" value="METALLOPEPTIDASE, PUTATIVE (AFU_ORTHOLOGUE AFUA_6G09600)-RELATED"/>
    <property type="match status" value="1"/>
</dbReference>
<dbReference type="Proteomes" id="UP000233375">
    <property type="component" value="Unassembled WGS sequence"/>
</dbReference>
<feature type="binding site" evidence="5">
    <location>
        <position position="97"/>
    </location>
    <ligand>
        <name>Mn(2+)</name>
        <dbReference type="ChEBI" id="CHEBI:29035"/>
        <label>2</label>
    </ligand>
</feature>
<dbReference type="Gene3D" id="3.30.70.360">
    <property type="match status" value="1"/>
</dbReference>
<feature type="binding site" evidence="5">
    <location>
        <position position="157"/>
    </location>
    <ligand>
        <name>Mn(2+)</name>
        <dbReference type="ChEBI" id="CHEBI:29035"/>
        <label>2</label>
    </ligand>
</feature>
<dbReference type="EMBL" id="PISE01000026">
    <property type="protein sequence ID" value="PKG23303.1"/>
    <property type="molecule type" value="Genomic_DNA"/>
</dbReference>
<dbReference type="FunFam" id="3.40.630.10:FF:000006">
    <property type="entry name" value="N-acetyldiaminopimelate deacetylase"/>
    <property type="match status" value="1"/>
</dbReference>
<evidence type="ECO:0000313" key="7">
    <source>
        <dbReference type="EMBL" id="PKG23303.1"/>
    </source>
</evidence>
<dbReference type="PANTHER" id="PTHR11014">
    <property type="entry name" value="PEPTIDASE M20 FAMILY MEMBER"/>
    <property type="match status" value="1"/>
</dbReference>
<evidence type="ECO:0000256" key="1">
    <source>
        <dbReference type="ARBA" id="ARBA00006153"/>
    </source>
</evidence>
<accession>A0A2N0Z1C7</accession>
<dbReference type="Gene3D" id="3.40.630.10">
    <property type="entry name" value="Zn peptidases"/>
    <property type="match status" value="1"/>
</dbReference>